<reference evidence="1" key="1">
    <citation type="journal article" date="2021" name="Environ. Microbiol.">
        <title>Gene family expansions and transcriptome signatures uncover fungal adaptations to wood decay.</title>
        <authorList>
            <person name="Hage H."/>
            <person name="Miyauchi S."/>
            <person name="Viragh M."/>
            <person name="Drula E."/>
            <person name="Min B."/>
            <person name="Chaduli D."/>
            <person name="Navarro D."/>
            <person name="Favel A."/>
            <person name="Norest M."/>
            <person name="Lesage-Meessen L."/>
            <person name="Balint B."/>
            <person name="Merenyi Z."/>
            <person name="de Eugenio L."/>
            <person name="Morin E."/>
            <person name="Martinez A.T."/>
            <person name="Baldrian P."/>
            <person name="Stursova M."/>
            <person name="Martinez M.J."/>
            <person name="Novotny C."/>
            <person name="Magnuson J.K."/>
            <person name="Spatafora J.W."/>
            <person name="Maurice S."/>
            <person name="Pangilinan J."/>
            <person name="Andreopoulos W."/>
            <person name="LaButti K."/>
            <person name="Hundley H."/>
            <person name="Na H."/>
            <person name="Kuo A."/>
            <person name="Barry K."/>
            <person name="Lipzen A."/>
            <person name="Henrissat B."/>
            <person name="Riley R."/>
            <person name="Ahrendt S."/>
            <person name="Nagy L.G."/>
            <person name="Grigoriev I.V."/>
            <person name="Martin F."/>
            <person name="Rosso M.N."/>
        </authorList>
    </citation>
    <scope>NUCLEOTIDE SEQUENCE</scope>
    <source>
        <strain evidence="1">CBS 384.51</strain>
    </source>
</reference>
<name>A0ACB8UHN2_9APHY</name>
<dbReference type="Proteomes" id="UP001055072">
    <property type="component" value="Unassembled WGS sequence"/>
</dbReference>
<sequence length="84" mass="9554">MQCLLLYVQGFSLLCCTRSIISSSTLWAALLAHTTVLILWERERYVCACSTYSPASLATLCCFRRGCQWFMAVTLDTHAMDFIF</sequence>
<accession>A0ACB8UHN2</accession>
<evidence type="ECO:0000313" key="1">
    <source>
        <dbReference type="EMBL" id="KAI0093882.1"/>
    </source>
</evidence>
<proteinExistence type="predicted"/>
<comment type="caution">
    <text evidence="1">The sequence shown here is derived from an EMBL/GenBank/DDBJ whole genome shotgun (WGS) entry which is preliminary data.</text>
</comment>
<gene>
    <name evidence="1" type="ORF">BDY19DRAFT_281363</name>
</gene>
<evidence type="ECO:0000313" key="2">
    <source>
        <dbReference type="Proteomes" id="UP001055072"/>
    </source>
</evidence>
<protein>
    <submittedName>
        <fullName evidence="1">Uncharacterized protein</fullName>
    </submittedName>
</protein>
<dbReference type="EMBL" id="MU274901">
    <property type="protein sequence ID" value="KAI0093882.1"/>
    <property type="molecule type" value="Genomic_DNA"/>
</dbReference>
<organism evidence="1 2">
    <name type="scientific">Irpex rosettiformis</name>
    <dbReference type="NCBI Taxonomy" id="378272"/>
    <lineage>
        <taxon>Eukaryota</taxon>
        <taxon>Fungi</taxon>
        <taxon>Dikarya</taxon>
        <taxon>Basidiomycota</taxon>
        <taxon>Agaricomycotina</taxon>
        <taxon>Agaricomycetes</taxon>
        <taxon>Polyporales</taxon>
        <taxon>Irpicaceae</taxon>
        <taxon>Irpex</taxon>
    </lineage>
</organism>
<keyword evidence="2" id="KW-1185">Reference proteome</keyword>